<gene>
    <name evidence="1" type="ORF">NCTC10343_03269</name>
</gene>
<proteinExistence type="predicted"/>
<name>A0A378Y263_PAEPO</name>
<dbReference type="AlphaFoldDB" id="A0A378Y263"/>
<organism evidence="1 2">
    <name type="scientific">Paenibacillus polymyxa</name>
    <name type="common">Bacillus polymyxa</name>
    <dbReference type="NCBI Taxonomy" id="1406"/>
    <lineage>
        <taxon>Bacteria</taxon>
        <taxon>Bacillati</taxon>
        <taxon>Bacillota</taxon>
        <taxon>Bacilli</taxon>
        <taxon>Bacillales</taxon>
        <taxon>Paenibacillaceae</taxon>
        <taxon>Paenibacillus</taxon>
    </lineage>
</organism>
<evidence type="ECO:0000313" key="1">
    <source>
        <dbReference type="EMBL" id="SUA70397.1"/>
    </source>
</evidence>
<evidence type="ECO:0000313" key="2">
    <source>
        <dbReference type="Proteomes" id="UP000254400"/>
    </source>
</evidence>
<reference evidence="1 2" key="1">
    <citation type="submission" date="2018-06" db="EMBL/GenBank/DDBJ databases">
        <authorList>
            <consortium name="Pathogen Informatics"/>
            <person name="Doyle S."/>
        </authorList>
    </citation>
    <scope>NUCLEOTIDE SEQUENCE [LARGE SCALE GENOMIC DNA]</scope>
    <source>
        <strain evidence="1 2">NCTC10343</strain>
    </source>
</reference>
<protein>
    <submittedName>
        <fullName evidence="1">Uncharacterized protein</fullName>
    </submittedName>
</protein>
<dbReference type="EMBL" id="UGSC01000001">
    <property type="protein sequence ID" value="SUA70397.1"/>
    <property type="molecule type" value="Genomic_DNA"/>
</dbReference>
<dbReference type="Proteomes" id="UP000254400">
    <property type="component" value="Unassembled WGS sequence"/>
</dbReference>
<dbReference type="GeneID" id="93346618"/>
<sequence>MARRIGVFSTGGLPLILVSGVEEMKGAHSAVPYETHYGLMTYHEEEFIIITVTVKFDNEKEERVFTVNFNAHANRQALMNFAQGSPIWFTAAEGGFVKDDMIGAEIHLELMKHGGVHITPPDPIVSMTISSFLEQHK</sequence>
<dbReference type="RefSeq" id="WP_019687790.1">
    <property type="nucleotide sequence ID" value="NZ_CP036496.1"/>
</dbReference>
<accession>A0A378Y263</accession>